<protein>
    <submittedName>
        <fullName evidence="4">DUF3962 domain-containing protein</fullName>
    </submittedName>
</protein>
<feature type="domain" description="pPIWI-RE RNaseH" evidence="1">
    <location>
        <begin position="589"/>
        <end position="811"/>
    </location>
</feature>
<dbReference type="Pfam" id="PF13111">
    <property type="entry name" value="pPIWI_RE_X"/>
    <property type="match status" value="1"/>
</dbReference>
<sequence>MSRSKSTQLQLFAFDPSHSDWDKEIVYQLNIPEIWKKWVLQLCKGNGEKEFALEKRIKPLGEKLKSIFPDLIMVNNELYRGTKKPWLIAIRPLPMNTLFILVKAWFFKTANEVRIPQPDDIDPSDFQWSTVTVGQACAEDSVLCYSLVPSLVAHQFCQSEKTLRLGEEDEPIVLKFSKVFAAREADCMSQPIRSRRGEFSYVVRFCLKTRGGEPNRQILLVSFGVRRIITKPVNTQKIKGKVHSTLLVSIDNPLEDKLQDDNVRSFASFSYRRQGNLAPYTRWKEGLDELFFDLLWGQSFTPEEIITNPERFGEGCNPRVIIVHNQQVYRSHLVGTGISIEEKRRFYEIVAAEFSQWVPLAPIPFIPAPKPSHTSSVKRNLLPSLLIPHSKEFVLEVWGPESLYDEVIKALREKKYNTNSIVEEDENSNFRLVSPSSNILTLIRRERHEYLDALDPTYGTDAYTHRVNYIQRTLEAAVPSKQVTLSLVEILPKESWEKTGEGADPKLAVREGFRRSGRITQFIYPESVQEDELEVEEEEGKSNYKHKVFNCILDLLSDAGAIDGKSLFDIGEIGPIISFDLIHVDRGIFPILTKLDQGVLYVRGEGIVEWLPLHQAILESHRLKSLGLYLNQVKPRLTRWLDEQLSWEKLHTGAFTLLIGAHLRNKGIWALTNDKVSKLLNPPIAPWIQEDPDINVIRINATDELPSYGFMPLSLSTGIYSDRTSGLYYGVGTKGVSQRRINKKMTKLHNPSKTFQQPRLVEYMPMGNADEMERERLAWAVHHLREMCISFETTLKFPYPLKMIRSIEKYIKNKDHEWDQNEAEFV</sequence>
<evidence type="ECO:0000259" key="3">
    <source>
        <dbReference type="Pfam" id="PF18157"/>
    </source>
</evidence>
<evidence type="ECO:0000313" key="5">
    <source>
        <dbReference type="Proteomes" id="UP000663452"/>
    </source>
</evidence>
<evidence type="ECO:0000259" key="2">
    <source>
        <dbReference type="Pfam" id="PF13111"/>
    </source>
</evidence>
<dbReference type="InterPro" id="IPR040496">
    <property type="entry name" value="MID_pPIWI_RE"/>
</dbReference>
<organism evidence="4 5">
    <name type="scientific">Paenibacillus tianjinensis</name>
    <dbReference type="NCBI Taxonomy" id="2810347"/>
    <lineage>
        <taxon>Bacteria</taxon>
        <taxon>Bacillati</taxon>
        <taxon>Bacillota</taxon>
        <taxon>Bacilli</taxon>
        <taxon>Bacillales</taxon>
        <taxon>Paenibacillaceae</taxon>
        <taxon>Paenibacillus</taxon>
    </lineage>
</organism>
<gene>
    <name evidence="4" type="ORF">JRJ22_06160</name>
</gene>
<dbReference type="InterPro" id="IPR025085">
    <property type="entry name" value="pPIWI_RE_X"/>
</dbReference>
<dbReference type="InterPro" id="IPR024996">
    <property type="entry name" value="RNaseH_pPIWI_RE"/>
</dbReference>
<evidence type="ECO:0000259" key="1">
    <source>
        <dbReference type="Pfam" id="PF13032"/>
    </source>
</evidence>
<name>A0ABX7LDS7_9BACL</name>
<dbReference type="Pfam" id="PF18157">
    <property type="entry name" value="MID_pPIWI_RE"/>
    <property type="match status" value="1"/>
</dbReference>
<dbReference type="RefSeq" id="WP_206103686.1">
    <property type="nucleotide sequence ID" value="NZ_CP070969.1"/>
</dbReference>
<keyword evidence="5" id="KW-1185">Reference proteome</keyword>
<reference evidence="4 5" key="1">
    <citation type="submission" date="2021-02" db="EMBL/GenBank/DDBJ databases">
        <title>Paenibacillus tianjinensis sp. nov.</title>
        <authorList>
            <person name="Liu H."/>
        </authorList>
    </citation>
    <scope>NUCLEOTIDE SEQUENCE [LARGE SCALE GENOMIC DNA]</scope>
    <source>
        <strain evidence="4 5">TB2019</strain>
    </source>
</reference>
<dbReference type="EMBL" id="CP070969">
    <property type="protein sequence ID" value="QSF46192.1"/>
    <property type="molecule type" value="Genomic_DNA"/>
</dbReference>
<evidence type="ECO:0000313" key="4">
    <source>
        <dbReference type="EMBL" id="QSF46192.1"/>
    </source>
</evidence>
<feature type="domain" description="Prokaryotic pPIWI-RE MID" evidence="3">
    <location>
        <begin position="461"/>
        <end position="564"/>
    </location>
</feature>
<feature type="domain" description="pPIWI-RE module N-terminal" evidence="2">
    <location>
        <begin position="13"/>
        <end position="362"/>
    </location>
</feature>
<dbReference type="Proteomes" id="UP000663452">
    <property type="component" value="Chromosome"/>
</dbReference>
<accession>A0ABX7LDS7</accession>
<proteinExistence type="predicted"/>
<dbReference type="Pfam" id="PF13032">
    <property type="entry name" value="RNaseH_pPIWI_RE"/>
    <property type="match status" value="1"/>
</dbReference>